<evidence type="ECO:0000313" key="18">
    <source>
        <dbReference type="EnsemblMetazoa" id="Aqu2.1.14597_001"/>
    </source>
</evidence>
<keyword evidence="10" id="KW-0152">Cholesterol biosynthesis</keyword>
<evidence type="ECO:0000256" key="10">
    <source>
        <dbReference type="ARBA" id="ARBA00022778"/>
    </source>
</evidence>
<evidence type="ECO:0000256" key="15">
    <source>
        <dbReference type="ARBA" id="ARBA00023166"/>
    </source>
</evidence>
<evidence type="ECO:0000256" key="16">
    <source>
        <dbReference type="ARBA" id="ARBA00023221"/>
    </source>
</evidence>
<dbReference type="InterPro" id="IPR005919">
    <property type="entry name" value="Pmev_kin_anim"/>
</dbReference>
<keyword evidence="6" id="KW-0153">Cholesterol metabolism</keyword>
<keyword evidence="8" id="KW-0547">Nucleotide-binding</keyword>
<keyword evidence="11" id="KW-0067">ATP-binding</keyword>
<evidence type="ECO:0000256" key="14">
    <source>
        <dbReference type="ARBA" id="ARBA00023098"/>
    </source>
</evidence>
<evidence type="ECO:0000256" key="5">
    <source>
        <dbReference type="ARBA" id="ARBA00022516"/>
    </source>
</evidence>
<dbReference type="InParanoid" id="A0A1X7TIK5"/>
<evidence type="ECO:0000256" key="17">
    <source>
        <dbReference type="ARBA" id="ARBA00034549"/>
    </source>
</evidence>
<keyword evidence="16" id="KW-0753">Steroid metabolism</keyword>
<evidence type="ECO:0000256" key="8">
    <source>
        <dbReference type="ARBA" id="ARBA00022741"/>
    </source>
</evidence>
<protein>
    <recommendedName>
        <fullName evidence="17">Phosphomevalonate kinase</fullName>
        <ecNumber evidence="3">2.7.4.2</ecNumber>
    </recommendedName>
</protein>
<dbReference type="eggNOG" id="ENOG502RXWP">
    <property type="taxonomic scope" value="Eukaryota"/>
</dbReference>
<dbReference type="PANTHER" id="PTHR13101">
    <property type="entry name" value="PHOSPHOMEVALONATE KINASE"/>
    <property type="match status" value="1"/>
</dbReference>
<evidence type="ECO:0000256" key="2">
    <source>
        <dbReference type="ARBA" id="ARBA00005017"/>
    </source>
</evidence>
<organism evidence="18">
    <name type="scientific">Amphimedon queenslandica</name>
    <name type="common">Sponge</name>
    <dbReference type="NCBI Taxonomy" id="400682"/>
    <lineage>
        <taxon>Eukaryota</taxon>
        <taxon>Metazoa</taxon>
        <taxon>Porifera</taxon>
        <taxon>Demospongiae</taxon>
        <taxon>Heteroscleromorpha</taxon>
        <taxon>Haplosclerida</taxon>
        <taxon>Niphatidae</taxon>
        <taxon>Amphimedon</taxon>
    </lineage>
</organism>
<dbReference type="GO" id="GO:0005524">
    <property type="term" value="F:ATP binding"/>
    <property type="evidence" value="ECO:0007669"/>
    <property type="project" value="UniProtKB-KW"/>
</dbReference>
<keyword evidence="5" id="KW-0444">Lipid biosynthesis</keyword>
<keyword evidence="9" id="KW-0418">Kinase</keyword>
<dbReference type="GO" id="GO:0005829">
    <property type="term" value="C:cytosol"/>
    <property type="evidence" value="ECO:0007669"/>
    <property type="project" value="UniProtKB-SubCell"/>
</dbReference>
<dbReference type="EC" id="2.7.4.2" evidence="3"/>
<evidence type="ECO:0000256" key="6">
    <source>
        <dbReference type="ARBA" id="ARBA00022548"/>
    </source>
</evidence>
<evidence type="ECO:0000256" key="13">
    <source>
        <dbReference type="ARBA" id="ARBA00023011"/>
    </source>
</evidence>
<accession>A0A1X7TIK5</accession>
<dbReference type="InterPro" id="IPR027417">
    <property type="entry name" value="P-loop_NTPase"/>
</dbReference>
<dbReference type="Gene3D" id="3.40.50.300">
    <property type="entry name" value="P-loop containing nucleotide triphosphate hydrolases"/>
    <property type="match status" value="1"/>
</dbReference>
<name>A0A1X7TIK5_AMPQE</name>
<evidence type="ECO:0000256" key="4">
    <source>
        <dbReference type="ARBA" id="ARBA00022490"/>
    </source>
</evidence>
<dbReference type="STRING" id="400682.A0A1X7TIK5"/>
<comment type="subcellular location">
    <subcellularLocation>
        <location evidence="1">Cytoplasm</location>
        <location evidence="1">Cytosol</location>
    </subcellularLocation>
</comment>
<dbReference type="GO" id="GO:0004631">
    <property type="term" value="F:phosphomevalonate kinase activity"/>
    <property type="evidence" value="ECO:0007669"/>
    <property type="project" value="UniProtKB-EC"/>
</dbReference>
<proteinExistence type="predicted"/>
<keyword evidence="13" id="KW-0756">Sterol biosynthesis</keyword>
<dbReference type="EnsemblMetazoa" id="Aqu2.1.14597_001">
    <property type="protein sequence ID" value="Aqu2.1.14597_001"/>
    <property type="gene ID" value="Aqu2.1.14597"/>
</dbReference>
<keyword evidence="7" id="KW-0808">Transferase</keyword>
<reference evidence="18" key="1">
    <citation type="submission" date="2017-05" db="UniProtKB">
        <authorList>
            <consortium name="EnsemblMetazoa"/>
        </authorList>
    </citation>
    <scope>IDENTIFICATION</scope>
</reference>
<comment type="pathway">
    <text evidence="2">Isoprenoid biosynthesis; isopentenyl diphosphate biosynthesis via mevalonate pathway; isopentenyl diphosphate from (R)-mevalonate: step 2/3.</text>
</comment>
<dbReference type="OrthoDB" id="2401875at2759"/>
<dbReference type="PANTHER" id="PTHR13101:SF1">
    <property type="entry name" value="PHOSPHOMEVALONATE KINASE"/>
    <property type="match status" value="1"/>
</dbReference>
<evidence type="ECO:0000256" key="3">
    <source>
        <dbReference type="ARBA" id="ARBA00012958"/>
    </source>
</evidence>
<evidence type="ECO:0000256" key="7">
    <source>
        <dbReference type="ARBA" id="ARBA00022679"/>
    </source>
</evidence>
<dbReference type="Pfam" id="PF04275">
    <property type="entry name" value="P-mevalo_kinase"/>
    <property type="match status" value="1"/>
</dbReference>
<keyword evidence="4" id="KW-0963">Cytoplasm</keyword>
<keyword evidence="14" id="KW-0443">Lipid metabolism</keyword>
<dbReference type="AlphaFoldDB" id="A0A1X7TIK5"/>
<evidence type="ECO:0000256" key="11">
    <source>
        <dbReference type="ARBA" id="ARBA00022840"/>
    </source>
</evidence>
<keyword evidence="15" id="KW-1207">Sterol metabolism</keyword>
<evidence type="ECO:0000256" key="9">
    <source>
        <dbReference type="ARBA" id="ARBA00022777"/>
    </source>
</evidence>
<dbReference type="GO" id="GO:0019287">
    <property type="term" value="P:isopentenyl diphosphate biosynthetic process, mevalonate pathway"/>
    <property type="evidence" value="ECO:0007669"/>
    <property type="project" value="UniProtKB-UniPathway"/>
</dbReference>
<sequence length="517" mass="58390">MQELSENNDLLENVIVSSKHLQKHTTYAGLIYYEEDGVKDLVTFTAAKKLNALLEFMKKEHPQAKLGPHVYFRIASPDGSVELDFNAPQDKPYTGWSIIPHMKPCRLYQRDIYNFGDKNYPLPPSCLVSVYASPDAVPTLHYSVPLVGVADPVTLFINVSQRTTPFMAVGAASAGSSSDETRSVRREGGFDIKTAKQKIKQVMIENHADFAALLQFSLVHVANKLFEVHMIPPEVQQSPTYDAISTCFVSMMSLLDSKSDLEKHCMTFLEALSSVGGPIEFAANLLREKWTTAMEGALQFEQPVKRDLQKVVFSFKSCSKSDVVHVVNSFGMYSSPSSVFHLFAFDYARVVHKTKDTHSSSSSSSQDVIPTYFNPRDWQKEHNLDYDKLLDSSPYKEVHRLQMIQWGERKRKSDPGYFCRLATEEEDKPVWLVSDCRRPSDVEYFKSHYSTGPAHPLCVLVRVSASDEVRRSRGWDWVGGVDDGPSECALDEVSCDYHVINNGIQEQLDMKLKELKL</sequence>
<dbReference type="GO" id="GO:0006695">
    <property type="term" value="P:cholesterol biosynthetic process"/>
    <property type="evidence" value="ECO:0007669"/>
    <property type="project" value="UniProtKB-KW"/>
</dbReference>
<dbReference type="UniPathway" id="UPA00057">
    <property type="reaction ID" value="UER00099"/>
</dbReference>
<keyword evidence="12" id="KW-0752">Steroid biosynthesis</keyword>
<evidence type="ECO:0000256" key="1">
    <source>
        <dbReference type="ARBA" id="ARBA00004514"/>
    </source>
</evidence>
<evidence type="ECO:0000256" key="12">
    <source>
        <dbReference type="ARBA" id="ARBA00022955"/>
    </source>
</evidence>